<reference evidence="2" key="1">
    <citation type="submission" date="2017-05" db="EMBL/GenBank/DDBJ databases">
        <authorList>
            <person name="Rodrigo-Torres L."/>
            <person name="Arahal R. D."/>
            <person name="Lucena T."/>
        </authorList>
    </citation>
    <scope>NUCLEOTIDE SEQUENCE [LARGE SCALE GENOMIC DNA]</scope>
    <source>
        <strain evidence="2">CECT 8868</strain>
    </source>
</reference>
<gene>
    <name evidence="1" type="ORF">OCA8868_01304</name>
</gene>
<accession>A0A238K2M9</accession>
<evidence type="ECO:0000313" key="1">
    <source>
        <dbReference type="EMBL" id="SMX37161.1"/>
    </source>
</evidence>
<dbReference type="EMBL" id="FXYD01000002">
    <property type="protein sequence ID" value="SMX37161.1"/>
    <property type="molecule type" value="Genomic_DNA"/>
</dbReference>
<dbReference type="Proteomes" id="UP000203464">
    <property type="component" value="Unassembled WGS sequence"/>
</dbReference>
<dbReference type="AlphaFoldDB" id="A0A238K2M9"/>
<dbReference type="NCBIfam" id="NF047331">
    <property type="entry name" value="phage_HTJ"/>
    <property type="match status" value="1"/>
</dbReference>
<keyword evidence="2" id="KW-1185">Reference proteome</keyword>
<proteinExistence type="predicted"/>
<sequence length="70" mass="7807">MTLPELIARRDRLRRARFNGVATVKIDGEEVTYKTDAQIAAALTALETEIAKLTRGTRSRTTYPQTTKGL</sequence>
<dbReference type="RefSeq" id="WP_093995756.1">
    <property type="nucleotide sequence ID" value="NZ_FXYD01000002.1"/>
</dbReference>
<name>A0A238K2M9_9RHOB</name>
<organism evidence="1 2">
    <name type="scientific">Octadecabacter ascidiaceicola</name>
    <dbReference type="NCBI Taxonomy" id="1655543"/>
    <lineage>
        <taxon>Bacteria</taxon>
        <taxon>Pseudomonadati</taxon>
        <taxon>Pseudomonadota</taxon>
        <taxon>Alphaproteobacteria</taxon>
        <taxon>Rhodobacterales</taxon>
        <taxon>Roseobacteraceae</taxon>
        <taxon>Octadecabacter</taxon>
    </lineage>
</organism>
<evidence type="ECO:0000313" key="2">
    <source>
        <dbReference type="Proteomes" id="UP000203464"/>
    </source>
</evidence>
<protein>
    <submittedName>
        <fullName evidence="1">Uncharacterized protein</fullName>
    </submittedName>
</protein>